<dbReference type="Gene3D" id="3.40.33.10">
    <property type="entry name" value="CAP"/>
    <property type="match status" value="1"/>
</dbReference>
<dbReference type="EMBL" id="MTSL01000078">
    <property type="protein sequence ID" value="PJF19091.1"/>
    <property type="molecule type" value="Genomic_DNA"/>
</dbReference>
<accession>A0A2H9TMT9</accession>
<keyword evidence="2" id="KW-0732">Signal</keyword>
<gene>
    <name evidence="4" type="ORF">PSACC_01093</name>
</gene>
<dbReference type="InterPro" id="IPR014044">
    <property type="entry name" value="CAP_dom"/>
</dbReference>
<evidence type="ECO:0000313" key="4">
    <source>
        <dbReference type="EMBL" id="PJF19091.1"/>
    </source>
</evidence>
<feature type="region of interest" description="Disordered" evidence="1">
    <location>
        <begin position="152"/>
        <end position="318"/>
    </location>
</feature>
<dbReference type="Pfam" id="PF00188">
    <property type="entry name" value="CAP"/>
    <property type="match status" value="1"/>
</dbReference>
<feature type="compositionally biased region" description="Gly residues" evidence="1">
    <location>
        <begin position="232"/>
        <end position="244"/>
    </location>
</feature>
<dbReference type="PANTHER" id="PTHR31157:SF1">
    <property type="entry name" value="SCP DOMAIN-CONTAINING PROTEIN"/>
    <property type="match status" value="1"/>
</dbReference>
<dbReference type="Proteomes" id="UP000240830">
    <property type="component" value="Unassembled WGS sequence"/>
</dbReference>
<evidence type="ECO:0000259" key="3">
    <source>
        <dbReference type="Pfam" id="PF00188"/>
    </source>
</evidence>
<dbReference type="OrthoDB" id="568194at2759"/>
<feature type="signal peptide" evidence="2">
    <location>
        <begin position="1"/>
        <end position="18"/>
    </location>
</feature>
<evidence type="ECO:0000256" key="1">
    <source>
        <dbReference type="SAM" id="MobiDB-lite"/>
    </source>
</evidence>
<feature type="compositionally biased region" description="Gly residues" evidence="1">
    <location>
        <begin position="258"/>
        <end position="298"/>
    </location>
</feature>
<dbReference type="SUPFAM" id="SSF55797">
    <property type="entry name" value="PR-1-like"/>
    <property type="match status" value="1"/>
</dbReference>
<name>A0A2H9TMT9_9FUNG</name>
<dbReference type="STRING" id="1246581.A0A2H9TMT9"/>
<dbReference type="InterPro" id="IPR035940">
    <property type="entry name" value="CAP_sf"/>
</dbReference>
<sequence>MISSTALLAFGLIVAVSGSAPQYYAGYSAMMTAVNAERKKAGKPAMCNSAKLLASALKQSNHQASIRQMTHDAPDPLMNRFTNQGFPAGAVAENVALTPSDDVAAVMSAWMGSPHHKENIMGDYTHFGSSAVKGSDGQYYWTQHFAKTTGAKEPCMDGSAPAGGPSAPSGSPSAPSGNPSAPSGTPSSPYGSPSAPSSNPSSPYGSSGFPAGGSESPPGAPAGGSESPTGGSPSGGSPSGGSPSGGPPPGGSPSSGTPSGGSPSGGSPAGGSPSGGSPSGGSPTGGSPSGAPTGGSGYPGAPTSGSFDPTVGLSSPSNGPKYICLRGKCYKIVKNSVGEGFLPDVFVPPNVDISQGPTLV</sequence>
<feature type="domain" description="SCP" evidence="3">
    <location>
        <begin position="32"/>
        <end position="145"/>
    </location>
</feature>
<dbReference type="CDD" id="cd05379">
    <property type="entry name" value="CAP_bacterial"/>
    <property type="match status" value="1"/>
</dbReference>
<dbReference type="AlphaFoldDB" id="A0A2H9TMT9"/>
<keyword evidence="5" id="KW-1185">Reference proteome</keyword>
<protein>
    <submittedName>
        <fullName evidence="4">RxLR-like protein</fullName>
    </submittedName>
</protein>
<feature type="compositionally biased region" description="Low complexity" evidence="1">
    <location>
        <begin position="158"/>
        <end position="231"/>
    </location>
</feature>
<organism evidence="4 5">
    <name type="scientific">Paramicrosporidium saccamoebae</name>
    <dbReference type="NCBI Taxonomy" id="1246581"/>
    <lineage>
        <taxon>Eukaryota</taxon>
        <taxon>Fungi</taxon>
        <taxon>Fungi incertae sedis</taxon>
        <taxon>Cryptomycota</taxon>
        <taxon>Cryptomycota incertae sedis</taxon>
        <taxon>Paramicrosporidium</taxon>
    </lineage>
</organism>
<feature type="chain" id="PRO_5014180447" evidence="2">
    <location>
        <begin position="19"/>
        <end position="360"/>
    </location>
</feature>
<dbReference type="PANTHER" id="PTHR31157">
    <property type="entry name" value="SCP DOMAIN-CONTAINING PROTEIN"/>
    <property type="match status" value="1"/>
</dbReference>
<comment type="caution">
    <text evidence="4">The sequence shown here is derived from an EMBL/GenBank/DDBJ whole genome shotgun (WGS) entry which is preliminary data.</text>
</comment>
<reference evidence="4 5" key="1">
    <citation type="submission" date="2016-10" db="EMBL/GenBank/DDBJ databases">
        <title>The genome of Paramicrosporidium saccamoebae is the missing link in understanding Cryptomycota and Microsporidia evolution.</title>
        <authorList>
            <person name="Quandt C.A."/>
            <person name="Beaudet D."/>
            <person name="Corsaro D."/>
            <person name="Michel R."/>
            <person name="Corradi N."/>
            <person name="James T."/>
        </authorList>
    </citation>
    <scope>NUCLEOTIDE SEQUENCE [LARGE SCALE GENOMIC DNA]</scope>
    <source>
        <strain evidence="4 5">KSL3</strain>
    </source>
</reference>
<evidence type="ECO:0000313" key="5">
    <source>
        <dbReference type="Proteomes" id="UP000240830"/>
    </source>
</evidence>
<proteinExistence type="predicted"/>
<evidence type="ECO:0000256" key="2">
    <source>
        <dbReference type="SAM" id="SignalP"/>
    </source>
</evidence>